<proteinExistence type="inferred from homology"/>
<dbReference type="EMBL" id="CAJPWZ010001849">
    <property type="protein sequence ID" value="CAG2225429.1"/>
    <property type="molecule type" value="Genomic_DNA"/>
</dbReference>
<evidence type="ECO:0000256" key="8">
    <source>
        <dbReference type="ARBA" id="ARBA00022723"/>
    </source>
</evidence>
<keyword evidence="17" id="KW-1185">Reference proteome</keyword>
<dbReference type="InterPro" id="IPR007083">
    <property type="entry name" value="RNA_pol_Rpb1_4"/>
</dbReference>
<dbReference type="Pfam" id="PF13871">
    <property type="entry name" value="Helicase_C_4"/>
    <property type="match status" value="1"/>
</dbReference>
<evidence type="ECO:0000256" key="12">
    <source>
        <dbReference type="ARBA" id="ARBA00023242"/>
    </source>
</evidence>
<feature type="compositionally biased region" description="Polar residues" evidence="14">
    <location>
        <begin position="44"/>
        <end position="59"/>
    </location>
</feature>
<protein>
    <recommendedName>
        <fullName evidence="4">DNA-directed RNA polymerase III subunit RPC1</fullName>
        <ecNumber evidence="3">2.7.7.6</ecNumber>
    </recommendedName>
    <alternativeName>
        <fullName evidence="13">DNA-directed RNA polymerase III subunit rpc1</fullName>
    </alternativeName>
</protein>
<feature type="region of interest" description="Disordered" evidence="14">
    <location>
        <begin position="1"/>
        <end position="59"/>
    </location>
</feature>
<dbReference type="InterPro" id="IPR007081">
    <property type="entry name" value="RNA_pol_Rpb1_5"/>
</dbReference>
<comment type="similarity">
    <text evidence="2">Belongs to the RNA polymerase beta' chain family.</text>
</comment>
<dbReference type="InterPro" id="IPR035697">
    <property type="entry name" value="RNAP_III_RPC1_N"/>
</dbReference>
<evidence type="ECO:0000313" key="17">
    <source>
        <dbReference type="Proteomes" id="UP000683360"/>
    </source>
</evidence>
<dbReference type="PANTHER" id="PTHR48446">
    <property type="entry name" value="DNA-DIRECTED RNA POLYMERASE SUBUNIT BETA' N-TERMINAL SECTION"/>
    <property type="match status" value="1"/>
</dbReference>
<evidence type="ECO:0000256" key="9">
    <source>
        <dbReference type="ARBA" id="ARBA00022833"/>
    </source>
</evidence>
<keyword evidence="9" id="KW-0862">Zinc</keyword>
<dbReference type="Gene3D" id="3.30.1490.180">
    <property type="entry name" value="RNA polymerase ii"/>
    <property type="match status" value="1"/>
</dbReference>
<dbReference type="Gene3D" id="3.40.50.300">
    <property type="entry name" value="P-loop containing nucleotide triphosphate hydrolases"/>
    <property type="match status" value="1"/>
</dbReference>
<keyword evidence="11" id="KW-0804">Transcription</keyword>
<feature type="compositionally biased region" description="Basic and acidic residues" evidence="14">
    <location>
        <begin position="12"/>
        <end position="43"/>
    </location>
</feature>
<comment type="caution">
    <text evidence="16">The sequence shown here is derived from an EMBL/GenBank/DDBJ whole genome shotgun (WGS) entry which is preliminary data.</text>
</comment>
<evidence type="ECO:0000256" key="4">
    <source>
        <dbReference type="ARBA" id="ARBA00016687"/>
    </source>
</evidence>
<reference evidence="16" key="1">
    <citation type="submission" date="2021-03" db="EMBL/GenBank/DDBJ databases">
        <authorList>
            <person name="Bekaert M."/>
        </authorList>
    </citation>
    <scope>NUCLEOTIDE SEQUENCE</scope>
</reference>
<dbReference type="Gene3D" id="6.10.250.2940">
    <property type="match status" value="1"/>
</dbReference>
<dbReference type="Pfam" id="PF04983">
    <property type="entry name" value="RNA_pol_Rpb1_3"/>
    <property type="match status" value="1"/>
</dbReference>
<dbReference type="GO" id="GO:0000428">
    <property type="term" value="C:DNA-directed RNA polymerase complex"/>
    <property type="evidence" value="ECO:0007669"/>
    <property type="project" value="UniProtKB-KW"/>
</dbReference>
<comment type="subcellular location">
    <subcellularLocation>
        <location evidence="1">Nucleus</location>
    </subcellularLocation>
</comment>
<accession>A0A8S3T0T1</accession>
<dbReference type="InterPro" id="IPR027417">
    <property type="entry name" value="P-loop_NTPase"/>
</dbReference>
<dbReference type="InterPro" id="IPR026937">
    <property type="entry name" value="SBNO_Helicase_C_dom"/>
</dbReference>
<sequence>METESLLQENDASNHDVKKFKLQSEQKSEEDNDHEKLNGKEETTGNSLSMNNGTDNSLGQHRSVLSQILNSKEGTVPQVEQNNKTMLSQNLISPNVSQMNQSFQMSTMPPVLASQMINLSQITNGAFQSPVMMSNGSPMIPVHPILQQIQTLNGLYQTNSLVVQQTPKPPTVDLTEQEEIGKMKDDGLEESVSTEVFSKYLHREIVPGCMPHPGDIVEAGPLAELLPPDPTYPVVEGVTSDIVATGKLSSLQLEGVLYACQRHQMILTNGQRAGFFIGDAAGVGKGRQIAGIILDNFSRKRTKHIWFTISSDLIVDARRDLTDLGCHIRVIDGCQELDKETRVLGLPADFKEGVVFSTYATLVSSVQRGGVFSTSKHSRIQQLVNWCGGDNFDGCLIFDECHKAKNFVPGKEQNSTKVALSVATIQRLLPKARVLYCSATGVTDVKNMAFMERLGLWGEGAPFKTFEGFLDTVHKKGLGMAEMLAMEMKMSGMYISRGLSYKQAEFVTIEAPLTTEQKNIYDVAAKVWNELWKALTSASRRCQSSNQRLWVQYWSSHQRFFKQLCMGMKVPTIIKETKESLEAGCCVVIGLQTTGEASLDSELTKKGSLTGFMSLCREILTRFINQYFPVMIETKIAGVDPIQEDEWSKTAKGMLLGFAEQISLPDSPLDEIIDKLGGPSCVSEMTGRKGRIVRHRPTDTPKYEQRSADIDAYGGVDSLNVQERNQFMEGKKLVAIISDAASTGISLHADKRVANQCRRVHLTVELPWSADKAVQQLGRSHRSNQSSGPIYKLLTTDLGGERRFAASVARRLQSMGALTKGDRRAATGADLGEFNYDTPYGRNSLRIMYQHICSKKLVPGIDLHEITEKYNFEQFLPLVQPKKSTRGFVQRLKGKQGRFRGNLSGKRVDYSGRTVISPDPNMRIDQVAVPEHVARILTYPERVTKSNIQFLRELVLNGCDHHPGANFVQQKETHLKKFLRYGNRERIAKDLKYGDIVERHLIDGDVVLFNRQPSLHKLSIQAFFAKVMPHRTFRFNECCCNPFNADFDGDEMNLHLPQTEEAKAEALILMGSKSNMITPRNGEPLIAAIQDFITGAYLLTQKDVFFDRAKACQLISSMLTGIDSTVRIDLPPPAVFKPCKLWTGKQVFSVLLRPNIDCPVRVNLRTKGKNYSNNEDLCFNDSFIVIRNSQLLTGSMDKATLGSGSKTNVFYIILRDYGEVYAADTLSRLARLCPAFLSNRGFSIGIGDVTPGQGLINAKNLLLDDGYRKCDGYIQDLQEGKLRTQPGCTEEETLEAMILKELSVIRDHTGKACLRELDKSNSPLNMAICGSKGSFINISQMISCVGQQAISGKRVPNGFEDRALPHFEKHSKDPAARGFVENSFYSGLTPTEFFFHTMAGREGLVDTAVKTAETGYMQRRLVKSLEDLCSHYDLTVRTSTNDIVQFIYGGDGLDPVHMEGKDQPMDFRRVLDHIRANTHSEVQQEPSLSGPQLIHFVEEVLNEERFQDCTEDFKADLRKFTETVAEKITKLRQKYKGSDKRMKAGKVLVLNQLERITNSQMDKFLYCCKDKRMRSQIEPGTAVGAIAAQSIGEPGTQMTLKTFHFAGVASMNITQGVPRIKEIINAAKAISTPIITAQLEVDNDPEYGRMVKGRIEKTCLGEVTEYFEEVFLPDDCFILIKLDMARISLHKLEVNAGSIKESICVSKLKVKAQHVKIQSEAVITVHPQESSKSSMYYILQFLKKELPKVMIKGIPSVTRAVIHIDEKNEELYKLLVEVITYRQSLLLLELKEHM</sequence>
<dbReference type="Pfam" id="PF05000">
    <property type="entry name" value="RNA_pol_Rpb1_4"/>
    <property type="match status" value="1"/>
</dbReference>
<dbReference type="GO" id="GO:0005654">
    <property type="term" value="C:nucleoplasm"/>
    <property type="evidence" value="ECO:0007669"/>
    <property type="project" value="UniProtKB-ARBA"/>
</dbReference>
<dbReference type="Proteomes" id="UP000683360">
    <property type="component" value="Unassembled WGS sequence"/>
</dbReference>
<dbReference type="Gene3D" id="6.20.50.80">
    <property type="match status" value="1"/>
</dbReference>
<dbReference type="InterPro" id="IPR039187">
    <property type="entry name" value="SNO_AAA"/>
</dbReference>
<dbReference type="Gene3D" id="1.10.274.100">
    <property type="entry name" value="RNA polymerase Rpb1, domain 3"/>
    <property type="match status" value="1"/>
</dbReference>
<dbReference type="InterPro" id="IPR042102">
    <property type="entry name" value="RNA_pol_Rpb1_3_sf"/>
</dbReference>
<dbReference type="InterPro" id="IPR038120">
    <property type="entry name" value="Rpb1_funnel_sf"/>
</dbReference>
<evidence type="ECO:0000256" key="5">
    <source>
        <dbReference type="ARBA" id="ARBA00022478"/>
    </source>
</evidence>
<dbReference type="InterPro" id="IPR006592">
    <property type="entry name" value="RNA_pol_N"/>
</dbReference>
<keyword evidence="8" id="KW-0479">Metal-binding</keyword>
<name>A0A8S3T0T1_MYTED</name>
<gene>
    <name evidence="16" type="ORF">MEDL_38562</name>
</gene>
<keyword evidence="5" id="KW-0240">DNA-directed RNA polymerase</keyword>
<dbReference type="InterPro" id="IPR000722">
    <property type="entry name" value="RNA_pol_asu"/>
</dbReference>
<dbReference type="Gene3D" id="1.10.132.30">
    <property type="match status" value="1"/>
</dbReference>
<dbReference type="Pfam" id="PF13872">
    <property type="entry name" value="AAA_34"/>
    <property type="match status" value="1"/>
</dbReference>
<keyword evidence="7 16" id="KW-0548">Nucleotidyltransferase</keyword>
<dbReference type="FunFam" id="1.10.274.100:FF:000003">
    <property type="entry name" value="DNA-directed RNA polymerase subunit"/>
    <property type="match status" value="1"/>
</dbReference>
<keyword evidence="12" id="KW-0539">Nucleus</keyword>
<organism evidence="16 17">
    <name type="scientific">Mytilus edulis</name>
    <name type="common">Blue mussel</name>
    <dbReference type="NCBI Taxonomy" id="6550"/>
    <lineage>
        <taxon>Eukaryota</taxon>
        <taxon>Metazoa</taxon>
        <taxon>Spiralia</taxon>
        <taxon>Lophotrochozoa</taxon>
        <taxon>Mollusca</taxon>
        <taxon>Bivalvia</taxon>
        <taxon>Autobranchia</taxon>
        <taxon>Pteriomorphia</taxon>
        <taxon>Mytilida</taxon>
        <taxon>Mytiloidea</taxon>
        <taxon>Mytilidae</taxon>
        <taxon>Mytilinae</taxon>
        <taxon>Mytilus</taxon>
    </lineage>
</organism>
<evidence type="ECO:0000256" key="11">
    <source>
        <dbReference type="ARBA" id="ARBA00023163"/>
    </source>
</evidence>
<dbReference type="InterPro" id="IPR007066">
    <property type="entry name" value="RNA_pol_Rpb1_3"/>
</dbReference>
<evidence type="ECO:0000256" key="6">
    <source>
        <dbReference type="ARBA" id="ARBA00022679"/>
    </source>
</evidence>
<dbReference type="GO" id="GO:0006351">
    <property type="term" value="P:DNA-templated transcription"/>
    <property type="evidence" value="ECO:0007669"/>
    <property type="project" value="InterPro"/>
</dbReference>
<dbReference type="GO" id="GO:0046872">
    <property type="term" value="F:metal ion binding"/>
    <property type="evidence" value="ECO:0007669"/>
    <property type="project" value="UniProtKB-KW"/>
</dbReference>
<dbReference type="EC" id="2.7.7.6" evidence="3"/>
<evidence type="ECO:0000256" key="14">
    <source>
        <dbReference type="SAM" id="MobiDB-lite"/>
    </source>
</evidence>
<evidence type="ECO:0000256" key="7">
    <source>
        <dbReference type="ARBA" id="ARBA00022695"/>
    </source>
</evidence>
<evidence type="ECO:0000313" key="16">
    <source>
        <dbReference type="EMBL" id="CAG2225429.1"/>
    </source>
</evidence>
<dbReference type="FunFam" id="2.40.40.20:FF:000019">
    <property type="entry name" value="DNA-directed RNA polymerase II subunit RPB1"/>
    <property type="match status" value="1"/>
</dbReference>
<dbReference type="Gene3D" id="2.40.40.20">
    <property type="match status" value="1"/>
</dbReference>
<evidence type="ECO:0000256" key="10">
    <source>
        <dbReference type="ARBA" id="ARBA00022842"/>
    </source>
</evidence>
<dbReference type="InterPro" id="IPR015700">
    <property type="entry name" value="RPC1"/>
</dbReference>
<dbReference type="PANTHER" id="PTHR48446:SF1">
    <property type="entry name" value="DNA-DIRECTED RNA POLYMERASE SUBUNIT BETA' N-TERMINAL SECTION"/>
    <property type="match status" value="1"/>
</dbReference>
<dbReference type="FunFam" id="3.30.1490.180:FF:000002">
    <property type="entry name" value="DNA-directed RNA polymerase subunit"/>
    <property type="match status" value="1"/>
</dbReference>
<dbReference type="Pfam" id="PF00623">
    <property type="entry name" value="RNA_pol_Rpb1_2"/>
    <property type="match status" value="1"/>
</dbReference>
<dbReference type="GO" id="GO:0003677">
    <property type="term" value="F:DNA binding"/>
    <property type="evidence" value="ECO:0007669"/>
    <property type="project" value="InterPro"/>
</dbReference>
<dbReference type="CDD" id="cd02583">
    <property type="entry name" value="RNAP_III_RPC1_N"/>
    <property type="match status" value="1"/>
</dbReference>
<dbReference type="SMART" id="SM00663">
    <property type="entry name" value="RPOLA_N"/>
    <property type="match status" value="1"/>
</dbReference>
<evidence type="ECO:0000259" key="15">
    <source>
        <dbReference type="SMART" id="SM00663"/>
    </source>
</evidence>
<feature type="domain" description="RNA polymerase N-terminal" evidence="15">
    <location>
        <begin position="731"/>
        <end position="1100"/>
    </location>
</feature>
<evidence type="ECO:0000256" key="1">
    <source>
        <dbReference type="ARBA" id="ARBA00004123"/>
    </source>
</evidence>
<dbReference type="SUPFAM" id="SSF64484">
    <property type="entry name" value="beta and beta-prime subunits of DNA dependent RNA-polymerase"/>
    <property type="match status" value="1"/>
</dbReference>
<evidence type="ECO:0000256" key="3">
    <source>
        <dbReference type="ARBA" id="ARBA00012418"/>
    </source>
</evidence>
<dbReference type="Pfam" id="PF04998">
    <property type="entry name" value="RNA_pol_Rpb1_5"/>
    <property type="match status" value="1"/>
</dbReference>
<dbReference type="SUPFAM" id="SSF52540">
    <property type="entry name" value="P-loop containing nucleoside triphosphate hydrolases"/>
    <property type="match status" value="2"/>
</dbReference>
<evidence type="ECO:0000256" key="13">
    <source>
        <dbReference type="ARBA" id="ARBA00073030"/>
    </source>
</evidence>
<keyword evidence="10" id="KW-0460">Magnesium</keyword>
<feature type="compositionally biased region" description="Polar residues" evidence="14">
    <location>
        <begin position="1"/>
        <end position="11"/>
    </location>
</feature>
<dbReference type="GO" id="GO:0003899">
    <property type="term" value="F:DNA-directed RNA polymerase activity"/>
    <property type="evidence" value="ECO:0007669"/>
    <property type="project" value="UniProtKB-EC"/>
</dbReference>
<dbReference type="FunFam" id="1.10.132.30:FF:000001">
    <property type="entry name" value="DNA-directed RNA polymerase subunit"/>
    <property type="match status" value="1"/>
</dbReference>
<dbReference type="OrthoDB" id="421838at2759"/>
<evidence type="ECO:0000256" key="2">
    <source>
        <dbReference type="ARBA" id="ARBA00006460"/>
    </source>
</evidence>
<keyword evidence="6 16" id="KW-0808">Transferase</keyword>